<name>A0ABV4R2P0_9ACTN</name>
<reference evidence="2 3" key="1">
    <citation type="submission" date="2023-11" db="EMBL/GenBank/DDBJ databases">
        <title>Actinomadura monticuli sp. nov., isolated from volcanic ash.</title>
        <authorList>
            <person name="Lee S.D."/>
            <person name="Yang H."/>
            <person name="Kim I.S."/>
        </authorList>
    </citation>
    <scope>NUCLEOTIDE SEQUENCE [LARGE SCALE GENOMIC DNA]</scope>
    <source>
        <strain evidence="2 3">DSM 45346</strain>
    </source>
</reference>
<organism evidence="2 3">
    <name type="scientific">Actinomadura chokoriensis</name>
    <dbReference type="NCBI Taxonomy" id="454156"/>
    <lineage>
        <taxon>Bacteria</taxon>
        <taxon>Bacillati</taxon>
        <taxon>Actinomycetota</taxon>
        <taxon>Actinomycetes</taxon>
        <taxon>Streptosporangiales</taxon>
        <taxon>Thermomonosporaceae</taxon>
        <taxon>Actinomadura</taxon>
    </lineage>
</organism>
<feature type="region of interest" description="Disordered" evidence="1">
    <location>
        <begin position="83"/>
        <end position="109"/>
    </location>
</feature>
<dbReference type="Proteomes" id="UP001569904">
    <property type="component" value="Unassembled WGS sequence"/>
</dbReference>
<sequence>MPARRPVADSADLLLSDAEAVDRATARLRALARRLQDDPATPPWFAAVAGAHIKAATIAAADLSRAAADLRALSEAARRSTAPLLRVPRQGRAGLRSSRSPDATTRYDT</sequence>
<evidence type="ECO:0000256" key="1">
    <source>
        <dbReference type="SAM" id="MobiDB-lite"/>
    </source>
</evidence>
<evidence type="ECO:0000313" key="2">
    <source>
        <dbReference type="EMBL" id="MFA1557170.1"/>
    </source>
</evidence>
<protein>
    <submittedName>
        <fullName evidence="2">Uncharacterized protein</fullName>
    </submittedName>
</protein>
<comment type="caution">
    <text evidence="2">The sequence shown here is derived from an EMBL/GenBank/DDBJ whole genome shotgun (WGS) entry which is preliminary data.</text>
</comment>
<dbReference type="EMBL" id="JAXCEH010000019">
    <property type="protein sequence ID" value="MFA1557170.1"/>
    <property type="molecule type" value="Genomic_DNA"/>
</dbReference>
<evidence type="ECO:0000313" key="3">
    <source>
        <dbReference type="Proteomes" id="UP001569904"/>
    </source>
</evidence>
<accession>A0ABV4R2P0</accession>
<keyword evidence="3" id="KW-1185">Reference proteome</keyword>
<dbReference type="RefSeq" id="WP_371943912.1">
    <property type="nucleotide sequence ID" value="NZ_JAXCEH010000019.1"/>
</dbReference>
<proteinExistence type="predicted"/>
<gene>
    <name evidence="2" type="ORF">SM436_26125</name>
</gene>